<dbReference type="RefSeq" id="WP_203810028.1">
    <property type="nucleotide sequence ID" value="NZ_BOMY01000034.1"/>
</dbReference>
<dbReference type="Proteomes" id="UP000623608">
    <property type="component" value="Unassembled WGS sequence"/>
</dbReference>
<evidence type="ECO:0000256" key="1">
    <source>
        <dbReference type="SAM" id="SignalP"/>
    </source>
</evidence>
<evidence type="ECO:0000313" key="2">
    <source>
        <dbReference type="EMBL" id="GIF22499.1"/>
    </source>
</evidence>
<keyword evidence="3" id="KW-1185">Reference proteome</keyword>
<dbReference type="AlphaFoldDB" id="A0A919NR51"/>
<sequence length="113" mass="12446">MHGKNALRRILRKASVFLTVVVSLVTISATPAHAAGFYYRNYYFFGSSPNILNEALDTAGNTGADDSVLRHSLTSNTNALWIRPYICVYLYYTVNPTVTKCAGDGAWMQYNGG</sequence>
<name>A0A919NR51_9ACTN</name>
<dbReference type="EMBL" id="BOMY01000034">
    <property type="protein sequence ID" value="GIF22499.1"/>
    <property type="molecule type" value="Genomic_DNA"/>
</dbReference>
<reference evidence="2" key="1">
    <citation type="submission" date="2021-01" db="EMBL/GenBank/DDBJ databases">
        <title>Whole genome shotgun sequence of Actinoplanes tereljensis NBRC 105297.</title>
        <authorList>
            <person name="Komaki H."/>
            <person name="Tamura T."/>
        </authorList>
    </citation>
    <scope>NUCLEOTIDE SEQUENCE</scope>
    <source>
        <strain evidence="2">NBRC 105297</strain>
    </source>
</reference>
<gene>
    <name evidence="2" type="ORF">Ate02nite_52290</name>
</gene>
<protein>
    <submittedName>
        <fullName evidence="2">Uncharacterized protein</fullName>
    </submittedName>
</protein>
<accession>A0A919NR51</accession>
<organism evidence="2 3">
    <name type="scientific">Paractinoplanes tereljensis</name>
    <dbReference type="NCBI Taxonomy" id="571912"/>
    <lineage>
        <taxon>Bacteria</taxon>
        <taxon>Bacillati</taxon>
        <taxon>Actinomycetota</taxon>
        <taxon>Actinomycetes</taxon>
        <taxon>Micromonosporales</taxon>
        <taxon>Micromonosporaceae</taxon>
        <taxon>Paractinoplanes</taxon>
    </lineage>
</organism>
<comment type="caution">
    <text evidence="2">The sequence shown here is derived from an EMBL/GenBank/DDBJ whole genome shotgun (WGS) entry which is preliminary data.</text>
</comment>
<feature type="signal peptide" evidence="1">
    <location>
        <begin position="1"/>
        <end position="34"/>
    </location>
</feature>
<feature type="chain" id="PRO_5037848101" evidence="1">
    <location>
        <begin position="35"/>
        <end position="113"/>
    </location>
</feature>
<proteinExistence type="predicted"/>
<keyword evidence="1" id="KW-0732">Signal</keyword>
<evidence type="ECO:0000313" key="3">
    <source>
        <dbReference type="Proteomes" id="UP000623608"/>
    </source>
</evidence>